<dbReference type="Proteomes" id="UP001303473">
    <property type="component" value="Unassembled WGS sequence"/>
</dbReference>
<evidence type="ECO:0000259" key="3">
    <source>
        <dbReference type="Pfam" id="PF05368"/>
    </source>
</evidence>
<gene>
    <name evidence="4" type="ORF">QBC46DRAFT_381787</name>
</gene>
<proteinExistence type="inferred from homology"/>
<name>A0AAN6S5Y7_9PEZI</name>
<dbReference type="PANTHER" id="PTHR42748:SF28">
    <property type="entry name" value="NMRA-LIKE DOMAIN-CONTAINING PROTEIN"/>
    <property type="match status" value="1"/>
</dbReference>
<organism evidence="4 5">
    <name type="scientific">Diplogelasinospora grovesii</name>
    <dbReference type="NCBI Taxonomy" id="303347"/>
    <lineage>
        <taxon>Eukaryota</taxon>
        <taxon>Fungi</taxon>
        <taxon>Dikarya</taxon>
        <taxon>Ascomycota</taxon>
        <taxon>Pezizomycotina</taxon>
        <taxon>Sordariomycetes</taxon>
        <taxon>Sordariomycetidae</taxon>
        <taxon>Sordariales</taxon>
        <taxon>Diplogelasinosporaceae</taxon>
        <taxon>Diplogelasinospora</taxon>
    </lineage>
</organism>
<evidence type="ECO:0000313" key="4">
    <source>
        <dbReference type="EMBL" id="KAK3941704.1"/>
    </source>
</evidence>
<dbReference type="Pfam" id="PF05368">
    <property type="entry name" value="NmrA"/>
    <property type="match status" value="1"/>
</dbReference>
<dbReference type="SUPFAM" id="SSF51735">
    <property type="entry name" value="NAD(P)-binding Rossmann-fold domains"/>
    <property type="match status" value="1"/>
</dbReference>
<dbReference type="InterPro" id="IPR051164">
    <property type="entry name" value="NmrA-like_oxidored"/>
</dbReference>
<dbReference type="InterPro" id="IPR008030">
    <property type="entry name" value="NmrA-like"/>
</dbReference>
<dbReference type="Gene3D" id="3.40.50.720">
    <property type="entry name" value="NAD(P)-binding Rossmann-like Domain"/>
    <property type="match status" value="1"/>
</dbReference>
<dbReference type="PANTHER" id="PTHR42748">
    <property type="entry name" value="NITROGEN METABOLITE REPRESSION PROTEIN NMRA FAMILY MEMBER"/>
    <property type="match status" value="1"/>
</dbReference>
<dbReference type="AlphaFoldDB" id="A0AAN6S5Y7"/>
<dbReference type="Gene3D" id="3.90.25.10">
    <property type="entry name" value="UDP-galactose 4-epimerase, domain 1"/>
    <property type="match status" value="1"/>
</dbReference>
<accession>A0AAN6S5Y7</accession>
<evidence type="ECO:0000256" key="1">
    <source>
        <dbReference type="ARBA" id="ARBA00006328"/>
    </source>
</evidence>
<sequence>MSTVVVFGATGAQGGSVVNRLLKNPKYKVRAVTRKVNSESAKKLASQGVEVVAGDMNDAESMKHVFKGAEAAFVVTAFWPSIMSLGITGAGDEELQQLKNLALAAQSTPTLKHYVLSTLPACEVMSGGKFKVPHFDYKQRAVAWMKEHTPDLWAKTTEFWPGWYTSNLANFATMKFFEIPGSYGGYLLALPSKPDAILPIAGNLEHNCGVIVEGILNSGPAVFGKVVPLITDYLKLTDVCGVFEKVTGKRAGYAEMSDESAAKIFGDFGTETAAQLRWGEEYSYWDQFEPERTVTFEQLGVEKDIIGFEAALTAIKDKVV</sequence>
<keyword evidence="2" id="KW-0521">NADP</keyword>
<keyword evidence="5" id="KW-1185">Reference proteome</keyword>
<protein>
    <submittedName>
        <fullName evidence="4">NAD(P)-binding protein</fullName>
    </submittedName>
</protein>
<dbReference type="CDD" id="cd05251">
    <property type="entry name" value="NmrA_like_SDR_a"/>
    <property type="match status" value="1"/>
</dbReference>
<dbReference type="EMBL" id="MU853780">
    <property type="protein sequence ID" value="KAK3941704.1"/>
    <property type="molecule type" value="Genomic_DNA"/>
</dbReference>
<comment type="caution">
    <text evidence="4">The sequence shown here is derived from an EMBL/GenBank/DDBJ whole genome shotgun (WGS) entry which is preliminary data.</text>
</comment>
<comment type="similarity">
    <text evidence="1">Belongs to the NmrA-type oxidoreductase family.</text>
</comment>
<dbReference type="InterPro" id="IPR036291">
    <property type="entry name" value="NAD(P)-bd_dom_sf"/>
</dbReference>
<feature type="domain" description="NmrA-like" evidence="3">
    <location>
        <begin position="2"/>
        <end position="293"/>
    </location>
</feature>
<evidence type="ECO:0000256" key="2">
    <source>
        <dbReference type="ARBA" id="ARBA00022857"/>
    </source>
</evidence>
<dbReference type="GO" id="GO:0005634">
    <property type="term" value="C:nucleus"/>
    <property type="evidence" value="ECO:0007669"/>
    <property type="project" value="TreeGrafter"/>
</dbReference>
<evidence type="ECO:0000313" key="5">
    <source>
        <dbReference type="Proteomes" id="UP001303473"/>
    </source>
</evidence>
<reference evidence="5" key="1">
    <citation type="journal article" date="2023" name="Mol. Phylogenet. Evol.">
        <title>Genome-scale phylogeny and comparative genomics of the fungal order Sordariales.</title>
        <authorList>
            <person name="Hensen N."/>
            <person name="Bonometti L."/>
            <person name="Westerberg I."/>
            <person name="Brannstrom I.O."/>
            <person name="Guillou S."/>
            <person name="Cros-Aarteil S."/>
            <person name="Calhoun S."/>
            <person name="Haridas S."/>
            <person name="Kuo A."/>
            <person name="Mondo S."/>
            <person name="Pangilinan J."/>
            <person name="Riley R."/>
            <person name="LaButti K."/>
            <person name="Andreopoulos B."/>
            <person name="Lipzen A."/>
            <person name="Chen C."/>
            <person name="Yan M."/>
            <person name="Daum C."/>
            <person name="Ng V."/>
            <person name="Clum A."/>
            <person name="Steindorff A."/>
            <person name="Ohm R.A."/>
            <person name="Martin F."/>
            <person name="Silar P."/>
            <person name="Natvig D.O."/>
            <person name="Lalanne C."/>
            <person name="Gautier V."/>
            <person name="Ament-Velasquez S.L."/>
            <person name="Kruys A."/>
            <person name="Hutchinson M.I."/>
            <person name="Powell A.J."/>
            <person name="Barry K."/>
            <person name="Miller A.N."/>
            <person name="Grigoriev I.V."/>
            <person name="Debuchy R."/>
            <person name="Gladieux P."/>
            <person name="Hiltunen Thoren M."/>
            <person name="Johannesson H."/>
        </authorList>
    </citation>
    <scope>NUCLEOTIDE SEQUENCE [LARGE SCALE GENOMIC DNA]</scope>
    <source>
        <strain evidence="5">CBS 340.73</strain>
    </source>
</reference>